<gene>
    <name evidence="3" type="ORF">L21SP3_02163</name>
</gene>
<dbReference type="KEGG" id="pbu:L21SP3_02163"/>
<dbReference type="Gene3D" id="2.60.40.10">
    <property type="entry name" value="Immunoglobulins"/>
    <property type="match status" value="1"/>
</dbReference>
<dbReference type="OrthoDB" id="2582440at2"/>
<evidence type="ECO:0000259" key="2">
    <source>
        <dbReference type="PROSITE" id="PS50835"/>
    </source>
</evidence>
<accession>A0A1Q2HSM3</accession>
<organism evidence="3 4">
    <name type="scientific">Sedimentisphaera cyanobacteriorum</name>
    <dbReference type="NCBI Taxonomy" id="1940790"/>
    <lineage>
        <taxon>Bacteria</taxon>
        <taxon>Pseudomonadati</taxon>
        <taxon>Planctomycetota</taxon>
        <taxon>Phycisphaerae</taxon>
        <taxon>Sedimentisphaerales</taxon>
        <taxon>Sedimentisphaeraceae</taxon>
        <taxon>Sedimentisphaera</taxon>
    </lineage>
</organism>
<feature type="domain" description="Ig-like" evidence="2">
    <location>
        <begin position="338"/>
        <end position="427"/>
    </location>
</feature>
<dbReference type="Gene3D" id="2.60.120.200">
    <property type="match status" value="1"/>
</dbReference>
<dbReference type="InterPro" id="IPR013783">
    <property type="entry name" value="Ig-like_fold"/>
</dbReference>
<dbReference type="InterPro" id="IPR013151">
    <property type="entry name" value="Immunoglobulin_dom"/>
</dbReference>
<name>A0A1Q2HSM3_9BACT</name>
<dbReference type="RefSeq" id="WP_077541441.1">
    <property type="nucleotide sequence ID" value="NZ_CP019633.1"/>
</dbReference>
<keyword evidence="4" id="KW-1185">Reference proteome</keyword>
<evidence type="ECO:0000313" key="3">
    <source>
        <dbReference type="EMBL" id="AQQ10331.1"/>
    </source>
</evidence>
<feature type="chain" id="PRO_5013224622" description="Ig-like domain-containing protein" evidence="1">
    <location>
        <begin position="20"/>
        <end position="707"/>
    </location>
</feature>
<dbReference type="InterPro" id="IPR013320">
    <property type="entry name" value="ConA-like_dom_sf"/>
</dbReference>
<reference evidence="4" key="1">
    <citation type="submission" date="2017-02" db="EMBL/GenBank/DDBJ databases">
        <title>Comparative genomics and description of representatives of a novel lineage of planctomycetes thriving in anoxic sediments.</title>
        <authorList>
            <person name="Spring S."/>
            <person name="Bunk B."/>
            <person name="Sproer C."/>
            <person name="Klenk H.-P."/>
        </authorList>
    </citation>
    <scope>NUCLEOTIDE SEQUENCE [LARGE SCALE GENOMIC DNA]</scope>
    <source>
        <strain evidence="4">L21-RPul-D3</strain>
    </source>
</reference>
<dbReference type="SUPFAM" id="SSF48726">
    <property type="entry name" value="Immunoglobulin"/>
    <property type="match status" value="1"/>
</dbReference>
<dbReference type="Pfam" id="PF00047">
    <property type="entry name" value="ig"/>
    <property type="match status" value="1"/>
</dbReference>
<dbReference type="STRING" id="1940790.L21SP3_02163"/>
<keyword evidence="1" id="KW-0732">Signal</keyword>
<evidence type="ECO:0000256" key="1">
    <source>
        <dbReference type="SAM" id="SignalP"/>
    </source>
</evidence>
<evidence type="ECO:0000313" key="4">
    <source>
        <dbReference type="Proteomes" id="UP000188273"/>
    </source>
</evidence>
<dbReference type="AlphaFoldDB" id="A0A1Q2HSM3"/>
<feature type="signal peptide" evidence="1">
    <location>
        <begin position="1"/>
        <end position="19"/>
    </location>
</feature>
<dbReference type="Pfam" id="PF13385">
    <property type="entry name" value="Laminin_G_3"/>
    <property type="match status" value="1"/>
</dbReference>
<dbReference type="EMBL" id="CP019633">
    <property type="protein sequence ID" value="AQQ10331.1"/>
    <property type="molecule type" value="Genomic_DNA"/>
</dbReference>
<dbReference type="Proteomes" id="UP000188273">
    <property type="component" value="Chromosome"/>
</dbReference>
<dbReference type="PROSITE" id="PS50835">
    <property type="entry name" value="IG_LIKE"/>
    <property type="match status" value="1"/>
</dbReference>
<dbReference type="SUPFAM" id="SSF49899">
    <property type="entry name" value="Concanavalin A-like lectins/glucanases"/>
    <property type="match status" value="1"/>
</dbReference>
<dbReference type="CDD" id="cd00096">
    <property type="entry name" value="Ig"/>
    <property type="match status" value="1"/>
</dbReference>
<proteinExistence type="predicted"/>
<sequence length="707" mass="75851" precursor="true">MRKLLFVLALAALPAAAFAFAGINELITHNGFEEPYIEGGGVWVDIVGWEDKNVNGPLDSKLNDDTIPGAEFDNQVLRLKPNFYTSQATGASWKAGDQLLLSFNGIEARWKAGSLGNEFDALIVDTANFDQVTGNGILWSERVNLDGANDKVSNAPDWLDKQTFSYKIDTTQFPQEYEGGELTLRLEAIGGICQVDNFSLGFTGQAYGGSYQQQPGTTGIDVDLSWMAGTDYMNPGSGNDVNPAIVDQYVYVSNAPDAEPNFVGAVGADPGQVPESTYQVTGLGYDTEYQWQIVEVLDTAVDPLPDIGDGVNELQNASVPEAYIPSEKWSFVTMSDEPVFESISSSPDFPAAGDDVTVSAVIESASSVLASDINWSFGGVPISESTFTDNQDGTYTTSITVEDVSLADSGEYTCSITGFSQISKALNIKRMLAHWKMDNDPANWDGTYLLDVCMEDPVAYNADPNDYFSFVDGAIPAQTNQGITWNGQVGGADVPGLNPLSEEGDMTITGWVYYEGNTNGWGVVAAQKISNDVGDYWRIAVQPTRELSVGGPGGSAVSSGTLPLDDWCFIAAVYDSTESGIECSAYIIPTDGSEMSVDTDSGGVGDVEETPVFSIGRTSNAYETPANMFGKIDDMRVFNYALSEEEIAQQFYDASNNIICDPDSANPNDVAGPDGLGPDCSVDMYDFAAMAESWLNCSLVPAEVCDM</sequence>
<dbReference type="InterPro" id="IPR007110">
    <property type="entry name" value="Ig-like_dom"/>
</dbReference>
<dbReference type="InterPro" id="IPR036179">
    <property type="entry name" value="Ig-like_dom_sf"/>
</dbReference>
<protein>
    <recommendedName>
        <fullName evidence="2">Ig-like domain-containing protein</fullName>
    </recommendedName>
</protein>